<evidence type="ECO:0000313" key="2">
    <source>
        <dbReference type="EnsemblMetazoa" id="ACUA014246-PA"/>
    </source>
</evidence>
<feature type="region of interest" description="Disordered" evidence="1">
    <location>
        <begin position="1"/>
        <end position="31"/>
    </location>
</feature>
<reference evidence="2" key="2">
    <citation type="submission" date="2020-05" db="UniProtKB">
        <authorList>
            <consortium name="EnsemblMetazoa"/>
        </authorList>
    </citation>
    <scope>IDENTIFICATION</scope>
    <source>
        <strain evidence="2">A-37</strain>
    </source>
</reference>
<feature type="compositionally biased region" description="Gly residues" evidence="1">
    <location>
        <begin position="129"/>
        <end position="138"/>
    </location>
</feature>
<feature type="compositionally biased region" description="Polar residues" evidence="1">
    <location>
        <begin position="12"/>
        <end position="28"/>
    </location>
</feature>
<evidence type="ECO:0000313" key="3">
    <source>
        <dbReference type="Proteomes" id="UP000075883"/>
    </source>
</evidence>
<dbReference type="VEuPathDB" id="VectorBase:ACUA014246"/>
<dbReference type="EMBL" id="AXCM01002880">
    <property type="status" value="NOT_ANNOTATED_CDS"/>
    <property type="molecule type" value="Genomic_DNA"/>
</dbReference>
<protein>
    <submittedName>
        <fullName evidence="2">Uncharacterized protein</fullName>
    </submittedName>
</protein>
<sequence>MMYHKGMPAPGKNTSPTSVAPRTASHSQPKPKLPVESIYLTLNSLFAKLQEVLPTDANARANMEGGAGGDERKVGVNLNIMSTKWVSHSAFRPYRVSMMKFVTGAFRGSCEWAQDKSTERDVKLTTSGRPGGSGTSVK</sequence>
<proteinExistence type="predicted"/>
<dbReference type="EnsemblMetazoa" id="ACUA014246-RA">
    <property type="protein sequence ID" value="ACUA014246-PA"/>
    <property type="gene ID" value="ACUA014246"/>
</dbReference>
<organism evidence="2 3">
    <name type="scientific">Anopheles culicifacies</name>
    <dbReference type="NCBI Taxonomy" id="139723"/>
    <lineage>
        <taxon>Eukaryota</taxon>
        <taxon>Metazoa</taxon>
        <taxon>Ecdysozoa</taxon>
        <taxon>Arthropoda</taxon>
        <taxon>Hexapoda</taxon>
        <taxon>Insecta</taxon>
        <taxon>Pterygota</taxon>
        <taxon>Neoptera</taxon>
        <taxon>Endopterygota</taxon>
        <taxon>Diptera</taxon>
        <taxon>Nematocera</taxon>
        <taxon>Culicoidea</taxon>
        <taxon>Culicidae</taxon>
        <taxon>Anophelinae</taxon>
        <taxon>Anopheles</taxon>
        <taxon>culicifacies species complex</taxon>
    </lineage>
</organism>
<evidence type="ECO:0000256" key="1">
    <source>
        <dbReference type="SAM" id="MobiDB-lite"/>
    </source>
</evidence>
<dbReference type="Proteomes" id="UP000075883">
    <property type="component" value="Unassembled WGS sequence"/>
</dbReference>
<reference evidence="3" key="1">
    <citation type="submission" date="2013-09" db="EMBL/GenBank/DDBJ databases">
        <title>The Genome Sequence of Anopheles culicifacies species A.</title>
        <authorList>
            <consortium name="The Broad Institute Genomics Platform"/>
            <person name="Neafsey D.E."/>
            <person name="Besansky N."/>
            <person name="Howell P."/>
            <person name="Walton C."/>
            <person name="Young S.K."/>
            <person name="Zeng Q."/>
            <person name="Gargeya S."/>
            <person name="Fitzgerald M."/>
            <person name="Haas B."/>
            <person name="Abouelleil A."/>
            <person name="Allen A.W."/>
            <person name="Alvarado L."/>
            <person name="Arachchi H.M."/>
            <person name="Berlin A.M."/>
            <person name="Chapman S.B."/>
            <person name="Gainer-Dewar J."/>
            <person name="Goldberg J."/>
            <person name="Griggs A."/>
            <person name="Gujja S."/>
            <person name="Hansen M."/>
            <person name="Howarth C."/>
            <person name="Imamovic A."/>
            <person name="Ireland A."/>
            <person name="Larimer J."/>
            <person name="McCowan C."/>
            <person name="Murphy C."/>
            <person name="Pearson M."/>
            <person name="Poon T.W."/>
            <person name="Priest M."/>
            <person name="Roberts A."/>
            <person name="Saif S."/>
            <person name="Shea T."/>
            <person name="Sisk P."/>
            <person name="Sykes S."/>
            <person name="Wortman J."/>
            <person name="Nusbaum C."/>
            <person name="Birren B."/>
        </authorList>
    </citation>
    <scope>NUCLEOTIDE SEQUENCE [LARGE SCALE GENOMIC DNA]</scope>
    <source>
        <strain evidence="3">A-37</strain>
    </source>
</reference>
<accession>A0A182MBJ9</accession>
<dbReference type="AlphaFoldDB" id="A0A182MBJ9"/>
<keyword evidence="3" id="KW-1185">Reference proteome</keyword>
<name>A0A182MBJ9_9DIPT</name>
<feature type="region of interest" description="Disordered" evidence="1">
    <location>
        <begin position="117"/>
        <end position="138"/>
    </location>
</feature>